<sequence>MGVEAGAGGDFAGEVCGGWG</sequence>
<protein>
    <submittedName>
        <fullName evidence="2">Uncharacterized protein</fullName>
    </submittedName>
</protein>
<reference evidence="2" key="2">
    <citation type="journal article" date="2015" name="Data Brief">
        <title>Shoot transcriptome of the giant reed, Arundo donax.</title>
        <authorList>
            <person name="Barrero R.A."/>
            <person name="Guerrero F.D."/>
            <person name="Moolhuijzen P."/>
            <person name="Goolsby J.A."/>
            <person name="Tidwell J."/>
            <person name="Bellgard S.E."/>
            <person name="Bellgard M.I."/>
        </authorList>
    </citation>
    <scope>NUCLEOTIDE SEQUENCE</scope>
    <source>
        <tissue evidence="2">Shoot tissue taken approximately 20 cm above the soil surface</tissue>
    </source>
</reference>
<name>A0A0A9HKK7_ARUDO</name>
<dbReference type="EMBL" id="GBRH01162505">
    <property type="protein sequence ID" value="JAE35391.1"/>
    <property type="molecule type" value="Transcribed_RNA"/>
</dbReference>
<evidence type="ECO:0000256" key="1">
    <source>
        <dbReference type="SAM" id="MobiDB-lite"/>
    </source>
</evidence>
<dbReference type="AlphaFoldDB" id="A0A0A9HKK7"/>
<feature type="region of interest" description="Disordered" evidence="1">
    <location>
        <begin position="1"/>
        <end position="20"/>
    </location>
</feature>
<organism evidence="2">
    <name type="scientific">Arundo donax</name>
    <name type="common">Giant reed</name>
    <name type="synonym">Donax arundinaceus</name>
    <dbReference type="NCBI Taxonomy" id="35708"/>
    <lineage>
        <taxon>Eukaryota</taxon>
        <taxon>Viridiplantae</taxon>
        <taxon>Streptophyta</taxon>
        <taxon>Embryophyta</taxon>
        <taxon>Tracheophyta</taxon>
        <taxon>Spermatophyta</taxon>
        <taxon>Magnoliopsida</taxon>
        <taxon>Liliopsida</taxon>
        <taxon>Poales</taxon>
        <taxon>Poaceae</taxon>
        <taxon>PACMAD clade</taxon>
        <taxon>Arundinoideae</taxon>
        <taxon>Arundineae</taxon>
        <taxon>Arundo</taxon>
    </lineage>
</organism>
<proteinExistence type="predicted"/>
<accession>A0A0A9HKK7</accession>
<reference evidence="2" key="1">
    <citation type="submission" date="2014-09" db="EMBL/GenBank/DDBJ databases">
        <authorList>
            <person name="Magalhaes I.L.F."/>
            <person name="Oliveira U."/>
            <person name="Santos F.R."/>
            <person name="Vidigal T.H.D.A."/>
            <person name="Brescovit A.D."/>
            <person name="Santos A.J."/>
        </authorList>
    </citation>
    <scope>NUCLEOTIDE SEQUENCE</scope>
    <source>
        <tissue evidence="2">Shoot tissue taken approximately 20 cm above the soil surface</tissue>
    </source>
</reference>
<evidence type="ECO:0000313" key="2">
    <source>
        <dbReference type="EMBL" id="JAE35391.1"/>
    </source>
</evidence>